<dbReference type="KEGG" id="mng:MNEG_10899"/>
<keyword evidence="1 4" id="KW-0378">Hydrolase</keyword>
<feature type="region of interest" description="Disordered" evidence="2">
    <location>
        <begin position="412"/>
        <end position="449"/>
    </location>
</feature>
<feature type="region of interest" description="Disordered" evidence="2">
    <location>
        <begin position="729"/>
        <end position="886"/>
    </location>
</feature>
<dbReference type="Pfam" id="PF00271">
    <property type="entry name" value="Helicase_C"/>
    <property type="match status" value="1"/>
</dbReference>
<dbReference type="PANTHER" id="PTHR45629:SF7">
    <property type="entry name" value="DNA EXCISION REPAIR PROTEIN ERCC-6-RELATED"/>
    <property type="match status" value="1"/>
</dbReference>
<sequence length="908" mass="94979">MKRHYSATGADLLAALNRRVYLTQAGVAAVDAASDGSGQQQAGDLILYDPDTDEAYQSKLAALRCAAAAVDAASAHLAAAEGAVAAKYATTGVCDEAGDGPEGASTTAAQQGSQSSADGDDKQAQPTPAAAVQALQAAVAEARAALEAARTAEAGASKSAGPARVKVHAEAFLVEKLRAHQREGVRFIFSCLCGVRQDGVSGAVLADGMGLGKTFQTVASLWCLLTKGVHVAQGPTCKKPLVLCPSSLVQNWGKEFRGFARPGSKPKILIMSYTTFRMHKAEVAKLGIDIVNDLSEFHAVFDVACPGLLGDASEFRRKYELPIQRGRDADATDGQVERGLAAMNELMKLCNRFMLRRTSTILKQLLPAKVEQVVFCRLSPLQLRLYEFFLNSKPVQQLLSSTAPIETGCSAGAASGGGRGAGARSGRGKSGGGGGAPSGGAAKAPRQPKEETLAPLAAITALKKLCCHPDLVFELGAAPGASTRPPPQRVSARAASAPPCYSMPELLQGSDPEDVSGAAAGTSGGAGGGRGGGGGGQLTGFEGCHPCFLHPAVYPAYKPAECQAFHSGKVMVLQALLKAIKTSEPTDKALDVLGRMCAANKWGTLRLDGSCSVKQRQGLVDRFNDSTDKSYCFLLSSKAGGVGLNIIGANRLVLFDADWNPANDLQAMARVWREGQRKRVWIYRLLTAGSIEEKVFQRQLSKMGLSEALVDEVGQERDKFVSYVFSDHTLADPGAAPPRGAQGGTRKRNLGEVDGEGQDEEEEEAGEETEGGEAEEQQSEEGEVEEEEQQEEDGEEEVQSQPTPPAASKRQRAGGRSHGGRASTAGGVPPRKKAAPGPGAAGRRSMEQARANPVLCDVMDSGHGGPSSDRGGDGRGNLFAGGDEVMPVTHPDDECFFGGCDDDGVYDQ</sequence>
<feature type="compositionally biased region" description="Gly residues" evidence="2">
    <location>
        <begin position="414"/>
        <end position="438"/>
    </location>
</feature>
<dbReference type="InterPro" id="IPR027417">
    <property type="entry name" value="P-loop_NTPase"/>
</dbReference>
<dbReference type="EMBL" id="KK102725">
    <property type="protein sequence ID" value="KIY97063.1"/>
    <property type="molecule type" value="Genomic_DNA"/>
</dbReference>
<dbReference type="Pfam" id="PF00176">
    <property type="entry name" value="SNF2-rel_dom"/>
    <property type="match status" value="2"/>
</dbReference>
<feature type="region of interest" description="Disordered" evidence="2">
    <location>
        <begin position="98"/>
        <end position="130"/>
    </location>
</feature>
<evidence type="ECO:0000256" key="1">
    <source>
        <dbReference type="ARBA" id="ARBA00022801"/>
    </source>
</evidence>
<dbReference type="GeneID" id="25728107"/>
<feature type="compositionally biased region" description="Basic residues" evidence="2">
    <location>
        <begin position="809"/>
        <end position="819"/>
    </location>
</feature>
<feature type="compositionally biased region" description="Low complexity" evidence="2">
    <location>
        <begin position="103"/>
        <end position="117"/>
    </location>
</feature>
<feature type="compositionally biased region" description="Low complexity" evidence="2">
    <location>
        <begin position="820"/>
        <end position="843"/>
    </location>
</feature>
<dbReference type="Proteomes" id="UP000054498">
    <property type="component" value="Unassembled WGS sequence"/>
</dbReference>
<dbReference type="Gene3D" id="1.20.120.850">
    <property type="entry name" value="SWI2/SNF2 ATPases, N-terminal domain"/>
    <property type="match status" value="1"/>
</dbReference>
<dbReference type="Gene3D" id="3.40.50.300">
    <property type="entry name" value="P-loop containing nucleotide triphosphate hydrolases"/>
    <property type="match status" value="1"/>
</dbReference>
<feature type="compositionally biased region" description="Acidic residues" evidence="2">
    <location>
        <begin position="753"/>
        <end position="798"/>
    </location>
</feature>
<dbReference type="SMART" id="SM00490">
    <property type="entry name" value="HELICc"/>
    <property type="match status" value="1"/>
</dbReference>
<evidence type="ECO:0000313" key="4">
    <source>
        <dbReference type="EMBL" id="KIY97063.1"/>
    </source>
</evidence>
<dbReference type="EC" id="3.6.1.-" evidence="4"/>
<dbReference type="RefSeq" id="XP_013896083.1">
    <property type="nucleotide sequence ID" value="XM_014040629.1"/>
</dbReference>
<dbReference type="InterPro" id="IPR038718">
    <property type="entry name" value="SNF2-like_sf"/>
</dbReference>
<dbReference type="CDD" id="cd18793">
    <property type="entry name" value="SF2_C_SNF"/>
    <property type="match status" value="1"/>
</dbReference>
<dbReference type="GO" id="GO:0005634">
    <property type="term" value="C:nucleus"/>
    <property type="evidence" value="ECO:0007669"/>
    <property type="project" value="TreeGrafter"/>
</dbReference>
<dbReference type="SUPFAM" id="SSF52540">
    <property type="entry name" value="P-loop containing nucleoside triphosphate hydrolases"/>
    <property type="match status" value="2"/>
</dbReference>
<evidence type="ECO:0000259" key="3">
    <source>
        <dbReference type="PROSITE" id="PS51194"/>
    </source>
</evidence>
<dbReference type="GO" id="GO:0005524">
    <property type="term" value="F:ATP binding"/>
    <property type="evidence" value="ECO:0007669"/>
    <property type="project" value="InterPro"/>
</dbReference>
<dbReference type="PROSITE" id="PS51194">
    <property type="entry name" value="HELICASE_CTER"/>
    <property type="match status" value="1"/>
</dbReference>
<name>A0A0D2KN03_9CHLO</name>
<proteinExistence type="predicted"/>
<dbReference type="InterPro" id="IPR050496">
    <property type="entry name" value="SNF2_RAD54_helicase_repair"/>
</dbReference>
<dbReference type="AlphaFoldDB" id="A0A0D2KN03"/>
<feature type="compositionally biased region" description="Low complexity" evidence="2">
    <location>
        <begin position="731"/>
        <end position="740"/>
    </location>
</feature>
<dbReference type="GO" id="GO:0045003">
    <property type="term" value="P:double-strand break repair via synthesis-dependent strand annealing"/>
    <property type="evidence" value="ECO:0007669"/>
    <property type="project" value="TreeGrafter"/>
</dbReference>
<dbReference type="GO" id="GO:0015616">
    <property type="term" value="F:DNA translocase activity"/>
    <property type="evidence" value="ECO:0007669"/>
    <property type="project" value="TreeGrafter"/>
</dbReference>
<dbReference type="STRING" id="145388.A0A0D2KN03"/>
<accession>A0A0D2KN03</accession>
<feature type="compositionally biased region" description="Gly residues" evidence="2">
    <location>
        <begin position="522"/>
        <end position="534"/>
    </location>
</feature>
<dbReference type="OrthoDB" id="413460at2759"/>
<feature type="domain" description="Helicase C-terminal" evidence="3">
    <location>
        <begin position="571"/>
        <end position="721"/>
    </location>
</feature>
<evidence type="ECO:0000256" key="2">
    <source>
        <dbReference type="SAM" id="MobiDB-lite"/>
    </source>
</evidence>
<keyword evidence="5" id="KW-1185">Reference proteome</keyword>
<dbReference type="Gene3D" id="3.40.50.10810">
    <property type="entry name" value="Tandem AAA-ATPase domain"/>
    <property type="match status" value="2"/>
</dbReference>
<feature type="region of interest" description="Disordered" evidence="2">
    <location>
        <begin position="511"/>
        <end position="534"/>
    </location>
</feature>
<reference evidence="4 5" key="1">
    <citation type="journal article" date="2013" name="BMC Genomics">
        <title>Reconstruction of the lipid metabolism for the microalga Monoraphidium neglectum from its genome sequence reveals characteristics suitable for biofuel production.</title>
        <authorList>
            <person name="Bogen C."/>
            <person name="Al-Dilaimi A."/>
            <person name="Albersmeier A."/>
            <person name="Wichmann J."/>
            <person name="Grundmann M."/>
            <person name="Rupp O."/>
            <person name="Lauersen K.J."/>
            <person name="Blifernez-Klassen O."/>
            <person name="Kalinowski J."/>
            <person name="Goesmann A."/>
            <person name="Mussgnug J.H."/>
            <person name="Kruse O."/>
        </authorList>
    </citation>
    <scope>NUCLEOTIDE SEQUENCE [LARGE SCALE GENOMIC DNA]</scope>
    <source>
        <strain evidence="4 5">SAG 48.87</strain>
    </source>
</reference>
<dbReference type="PANTHER" id="PTHR45629">
    <property type="entry name" value="SNF2/RAD54 FAMILY MEMBER"/>
    <property type="match status" value="1"/>
</dbReference>
<gene>
    <name evidence="4" type="ORF">MNEG_10899</name>
</gene>
<dbReference type="GO" id="GO:0007131">
    <property type="term" value="P:reciprocal meiotic recombination"/>
    <property type="evidence" value="ECO:0007669"/>
    <property type="project" value="TreeGrafter"/>
</dbReference>
<dbReference type="InterPro" id="IPR049730">
    <property type="entry name" value="SNF2/RAD54-like_C"/>
</dbReference>
<dbReference type="GO" id="GO:0016787">
    <property type="term" value="F:hydrolase activity"/>
    <property type="evidence" value="ECO:0007669"/>
    <property type="project" value="UniProtKB-KW"/>
</dbReference>
<dbReference type="InterPro" id="IPR000330">
    <property type="entry name" value="SNF2_N"/>
</dbReference>
<evidence type="ECO:0000313" key="5">
    <source>
        <dbReference type="Proteomes" id="UP000054498"/>
    </source>
</evidence>
<organism evidence="4 5">
    <name type="scientific">Monoraphidium neglectum</name>
    <dbReference type="NCBI Taxonomy" id="145388"/>
    <lineage>
        <taxon>Eukaryota</taxon>
        <taxon>Viridiplantae</taxon>
        <taxon>Chlorophyta</taxon>
        <taxon>core chlorophytes</taxon>
        <taxon>Chlorophyceae</taxon>
        <taxon>CS clade</taxon>
        <taxon>Sphaeropleales</taxon>
        <taxon>Selenastraceae</taxon>
        <taxon>Monoraphidium</taxon>
    </lineage>
</organism>
<protein>
    <submittedName>
        <fullName evidence="4">DNA repair and recombination protein RAD54 and RAD54-like protein</fullName>
        <ecNumber evidence="4">3.6.1.-</ecNumber>
    </submittedName>
</protein>
<dbReference type="InterPro" id="IPR001650">
    <property type="entry name" value="Helicase_C-like"/>
</dbReference>